<name>A0A0F9KQJ7_9ZZZZ</name>
<evidence type="ECO:0000313" key="1">
    <source>
        <dbReference type="EMBL" id="KKM17690.1"/>
    </source>
</evidence>
<comment type="caution">
    <text evidence="1">The sequence shown here is derived from an EMBL/GenBank/DDBJ whole genome shotgun (WGS) entry which is preliminary data.</text>
</comment>
<protein>
    <submittedName>
        <fullName evidence="1">Uncharacterized protein</fullName>
    </submittedName>
</protein>
<reference evidence="1" key="1">
    <citation type="journal article" date="2015" name="Nature">
        <title>Complex archaea that bridge the gap between prokaryotes and eukaryotes.</title>
        <authorList>
            <person name="Spang A."/>
            <person name="Saw J.H."/>
            <person name="Jorgensen S.L."/>
            <person name="Zaremba-Niedzwiedzka K."/>
            <person name="Martijn J."/>
            <person name="Lind A.E."/>
            <person name="van Eijk R."/>
            <person name="Schleper C."/>
            <person name="Guy L."/>
            <person name="Ettema T.J."/>
        </authorList>
    </citation>
    <scope>NUCLEOTIDE SEQUENCE</scope>
</reference>
<gene>
    <name evidence="1" type="ORF">LCGC14_1673130</name>
</gene>
<sequence>WQALADELRQAWKTLATEVTFPNRLGQKRSITGYQLYMKVNIQRALRLLPAFTGAPGTDRPQQISTLNVTASVINGLDVEIDSGLDPALRLILVYGSLRLDGATNVFFRDFQWLTHASFSKGIPLDLITVWEPRFGPLREGTSLAIKCSPWNTTTYQGTPVQQIAAVTA</sequence>
<proteinExistence type="predicted"/>
<accession>A0A0F9KQJ7</accession>
<organism evidence="1">
    <name type="scientific">marine sediment metagenome</name>
    <dbReference type="NCBI Taxonomy" id="412755"/>
    <lineage>
        <taxon>unclassified sequences</taxon>
        <taxon>metagenomes</taxon>
        <taxon>ecological metagenomes</taxon>
    </lineage>
</organism>
<dbReference type="EMBL" id="LAZR01014392">
    <property type="protein sequence ID" value="KKM17690.1"/>
    <property type="molecule type" value="Genomic_DNA"/>
</dbReference>
<feature type="non-terminal residue" evidence="1">
    <location>
        <position position="1"/>
    </location>
</feature>
<dbReference type="AlphaFoldDB" id="A0A0F9KQJ7"/>